<sequence>MFDNSIFGLRKLPMKAKKTGTLSVDEAIIQNIEEVEQQKELKLINLISEIIVNATLRELNETSDQVSEI</sequence>
<dbReference type="EMBL" id="FOCL01000001">
    <property type="protein sequence ID" value="SEM73760.1"/>
    <property type="molecule type" value="Genomic_DNA"/>
</dbReference>
<gene>
    <name evidence="1" type="ORF">SAMN05192574_101650</name>
</gene>
<name>A0A1H8ASS3_9SPHI</name>
<proteinExistence type="predicted"/>
<accession>A0A1H8ASS3</accession>
<keyword evidence="2" id="KW-1185">Reference proteome</keyword>
<reference evidence="2" key="1">
    <citation type="submission" date="2016-10" db="EMBL/GenBank/DDBJ databases">
        <authorList>
            <person name="Varghese N."/>
            <person name="Submissions S."/>
        </authorList>
    </citation>
    <scope>NUCLEOTIDE SEQUENCE [LARGE SCALE GENOMIC DNA]</scope>
    <source>
        <strain evidence="2">Gh-48</strain>
    </source>
</reference>
<dbReference type="STRING" id="551995.SAMN05192574_101650"/>
<evidence type="ECO:0000313" key="2">
    <source>
        <dbReference type="Proteomes" id="UP000198942"/>
    </source>
</evidence>
<dbReference type="AlphaFoldDB" id="A0A1H8ASS3"/>
<protein>
    <submittedName>
        <fullName evidence="1">Uncharacterized protein</fullName>
    </submittedName>
</protein>
<dbReference type="Proteomes" id="UP000198942">
    <property type="component" value="Unassembled WGS sequence"/>
</dbReference>
<evidence type="ECO:0000313" key="1">
    <source>
        <dbReference type="EMBL" id="SEM73760.1"/>
    </source>
</evidence>
<organism evidence="1 2">
    <name type="scientific">Mucilaginibacter gossypiicola</name>
    <dbReference type="NCBI Taxonomy" id="551995"/>
    <lineage>
        <taxon>Bacteria</taxon>
        <taxon>Pseudomonadati</taxon>
        <taxon>Bacteroidota</taxon>
        <taxon>Sphingobacteriia</taxon>
        <taxon>Sphingobacteriales</taxon>
        <taxon>Sphingobacteriaceae</taxon>
        <taxon>Mucilaginibacter</taxon>
    </lineage>
</organism>